<evidence type="ECO:0000313" key="4">
    <source>
        <dbReference type="Proteomes" id="UP000663918"/>
    </source>
</evidence>
<dbReference type="KEGG" id="bgoe:IFJ75_12030"/>
<feature type="compositionally biased region" description="Pro residues" evidence="1">
    <location>
        <begin position="111"/>
        <end position="129"/>
    </location>
</feature>
<organism evidence="3 4">
    <name type="scientific">Brevundimonas goettingensis</name>
    <dbReference type="NCBI Taxonomy" id="2774190"/>
    <lineage>
        <taxon>Bacteria</taxon>
        <taxon>Pseudomonadati</taxon>
        <taxon>Pseudomonadota</taxon>
        <taxon>Alphaproteobacteria</taxon>
        <taxon>Caulobacterales</taxon>
        <taxon>Caulobacteraceae</taxon>
        <taxon>Brevundimonas</taxon>
    </lineage>
</organism>
<protein>
    <recommendedName>
        <fullName evidence="5">DUF2946 domain-containing protein</fullName>
    </recommendedName>
</protein>
<dbReference type="AlphaFoldDB" id="A0A975BZK4"/>
<gene>
    <name evidence="3" type="ORF">IFJ75_12030</name>
</gene>
<feature type="region of interest" description="Disordered" evidence="1">
    <location>
        <begin position="108"/>
        <end position="129"/>
    </location>
</feature>
<dbReference type="RefSeq" id="WP_207868433.1">
    <property type="nucleotide sequence ID" value="NZ_CP062222.1"/>
</dbReference>
<dbReference type="InterPro" id="IPR021333">
    <property type="entry name" value="DUF2946"/>
</dbReference>
<dbReference type="Pfam" id="PF11162">
    <property type="entry name" value="DUF2946"/>
    <property type="match status" value="1"/>
</dbReference>
<reference evidence="3" key="1">
    <citation type="submission" date="2020-09" db="EMBL/GenBank/DDBJ databases">
        <title>Brevundimonas sp. LVF2 isolated from a puddle in Goettingen, Germany.</title>
        <authorList>
            <person name="Friedrich I."/>
            <person name="Klassen A."/>
            <person name="Hannes N."/>
            <person name="Schneider D."/>
            <person name="Hertel R."/>
            <person name="Daniel R."/>
        </authorList>
    </citation>
    <scope>NUCLEOTIDE SEQUENCE</scope>
    <source>
        <strain evidence="3">LVF2</strain>
    </source>
</reference>
<name>A0A975BZK4_9CAUL</name>
<keyword evidence="4" id="KW-1185">Reference proteome</keyword>
<sequence>MNRSQADNWSIRRSLAFLAATFAITFGSLMPFAALAASTPGHPVYCSADGLQTVAVDETGHPLPGKGMMGVKCAACLLALSIALPEPPLVTVAAAPTTRPASVFIAEAPRLTPPARGPPRPPSTAPPLA</sequence>
<dbReference type="EMBL" id="CP062222">
    <property type="protein sequence ID" value="QTC90017.1"/>
    <property type="molecule type" value="Genomic_DNA"/>
</dbReference>
<feature type="signal peptide" evidence="2">
    <location>
        <begin position="1"/>
        <end position="36"/>
    </location>
</feature>
<feature type="chain" id="PRO_5037655148" description="DUF2946 domain-containing protein" evidence="2">
    <location>
        <begin position="37"/>
        <end position="129"/>
    </location>
</feature>
<keyword evidence="2" id="KW-0732">Signal</keyword>
<evidence type="ECO:0008006" key="5">
    <source>
        <dbReference type="Google" id="ProtNLM"/>
    </source>
</evidence>
<evidence type="ECO:0000256" key="2">
    <source>
        <dbReference type="SAM" id="SignalP"/>
    </source>
</evidence>
<proteinExistence type="predicted"/>
<evidence type="ECO:0000313" key="3">
    <source>
        <dbReference type="EMBL" id="QTC90017.1"/>
    </source>
</evidence>
<evidence type="ECO:0000256" key="1">
    <source>
        <dbReference type="SAM" id="MobiDB-lite"/>
    </source>
</evidence>
<accession>A0A975BZK4</accession>
<dbReference type="Proteomes" id="UP000663918">
    <property type="component" value="Chromosome"/>
</dbReference>